<keyword evidence="5" id="KW-0804">Transcription</keyword>
<dbReference type="Gene3D" id="1.10.1740.10">
    <property type="match status" value="1"/>
</dbReference>
<dbReference type="EMBL" id="CP025958">
    <property type="protein sequence ID" value="AWM36757.1"/>
    <property type="molecule type" value="Genomic_DNA"/>
</dbReference>
<dbReference type="SUPFAM" id="SSF88659">
    <property type="entry name" value="Sigma3 and sigma4 domains of RNA polymerase sigma factors"/>
    <property type="match status" value="1"/>
</dbReference>
<dbReference type="PANTHER" id="PTHR43133:SF8">
    <property type="entry name" value="RNA POLYMERASE SIGMA FACTOR HI_1459-RELATED"/>
    <property type="match status" value="1"/>
</dbReference>
<accession>A0A2Z3GZ53</accession>
<dbReference type="InterPro" id="IPR007627">
    <property type="entry name" value="RNA_pol_sigma70_r2"/>
</dbReference>
<protein>
    <recommendedName>
        <fullName evidence="13">ECF RNA polymerase sigma factor SigE</fullName>
    </recommendedName>
</protein>
<keyword evidence="4" id="KW-0238">DNA-binding</keyword>
<dbReference type="Pfam" id="PF08281">
    <property type="entry name" value="Sigma70_r4_2"/>
    <property type="match status" value="1"/>
</dbReference>
<dbReference type="Pfam" id="PF00263">
    <property type="entry name" value="Secretin"/>
    <property type="match status" value="1"/>
</dbReference>
<dbReference type="Proteomes" id="UP000245802">
    <property type="component" value="Chromosome"/>
</dbReference>
<dbReference type="GO" id="GO:0006352">
    <property type="term" value="P:DNA-templated transcription initiation"/>
    <property type="evidence" value="ECO:0007669"/>
    <property type="project" value="InterPro"/>
</dbReference>
<evidence type="ECO:0000259" key="10">
    <source>
        <dbReference type="Pfam" id="PF08281"/>
    </source>
</evidence>
<evidence type="ECO:0000256" key="7">
    <source>
        <dbReference type="SAM" id="MobiDB-lite"/>
    </source>
</evidence>
<sequence length="587" mass="62698">MATLLTLLRRSGAPVTDAELLDRFGRTRDEAAFAELVRRHGPVVYRICRRLVGPADADDAFQSTFLVLATRLRAARASGALGGWLAGVAGRVARQMRRMAARRLRHEQASGEERPVAWEDRAADLEDQIRALDEELTRLPEELRGPVVLCLLQGYTQEQAAAELGRDPRTLRRRLDRAKGVLRARLERRGVVPAVAAALVSGGGGAVTAVPPDLNTRAVCLVCDFLAGGVSPSSPPVTLAKGVATAMHARKLVWTMAVVALGAMGLGVVTANNGPPGAALTPPAAPIKELAKEPVDKPTANADEVTGLDWAKDEELAKRAVEALKRDPKAVPSVVIQSVCVHVPDGFCKRAGLTENSLVGPGGDCWQLNQREARMLKSLLATERNSSVVHRHQLVVADGKMASAESLRKLDVVTSVQTTTEGGAKVYTTKTRPVEVGLKLRFAPKFLPNGSASLDVKLTNTVVVGPGVEHFQGYLEILSDPANFHDTSWMRRSLHGRNLLVEMIDGGAVVVRTRHKGSLSQTTVNIGGIPLTELPEHNGSAYEVLLLLTADVVGPQDKITRPHPNALPASPPKMPSDPAGLGPSTNP</sequence>
<dbReference type="Gene3D" id="1.10.10.10">
    <property type="entry name" value="Winged helix-like DNA-binding domain superfamily/Winged helix DNA-binding domain"/>
    <property type="match status" value="1"/>
</dbReference>
<evidence type="ECO:0000256" key="2">
    <source>
        <dbReference type="ARBA" id="ARBA00023015"/>
    </source>
</evidence>
<evidence type="ECO:0000256" key="6">
    <source>
        <dbReference type="RuleBase" id="RU004003"/>
    </source>
</evidence>
<feature type="domain" description="Type II/III secretion system secretin-like" evidence="8">
    <location>
        <begin position="380"/>
        <end position="463"/>
    </location>
</feature>
<dbReference type="InterPro" id="IPR036388">
    <property type="entry name" value="WH-like_DNA-bd_sf"/>
</dbReference>
<dbReference type="GO" id="GO:0009306">
    <property type="term" value="P:protein secretion"/>
    <property type="evidence" value="ECO:0007669"/>
    <property type="project" value="InterPro"/>
</dbReference>
<dbReference type="GO" id="GO:0016987">
    <property type="term" value="F:sigma factor activity"/>
    <property type="evidence" value="ECO:0007669"/>
    <property type="project" value="UniProtKB-KW"/>
</dbReference>
<proteinExistence type="inferred from homology"/>
<reference evidence="11 12" key="1">
    <citation type="submission" date="2018-01" db="EMBL/GenBank/DDBJ databases">
        <title>G. obscuriglobus.</title>
        <authorList>
            <person name="Franke J."/>
            <person name="Blomberg W."/>
            <person name="Selmecki A."/>
        </authorList>
    </citation>
    <scope>NUCLEOTIDE SEQUENCE [LARGE SCALE GENOMIC DNA]</scope>
    <source>
        <strain evidence="11 12">DSM 5831</strain>
    </source>
</reference>
<evidence type="ECO:0000256" key="1">
    <source>
        <dbReference type="ARBA" id="ARBA00010641"/>
    </source>
</evidence>
<keyword evidence="3" id="KW-0731">Sigma factor</keyword>
<evidence type="ECO:0000259" key="9">
    <source>
        <dbReference type="Pfam" id="PF04542"/>
    </source>
</evidence>
<feature type="region of interest" description="Disordered" evidence="7">
    <location>
        <begin position="557"/>
        <end position="587"/>
    </location>
</feature>
<dbReference type="NCBIfam" id="TIGR02937">
    <property type="entry name" value="sigma70-ECF"/>
    <property type="match status" value="1"/>
</dbReference>
<dbReference type="AlphaFoldDB" id="A0A2Z3GZ53"/>
<dbReference type="SUPFAM" id="SSF88946">
    <property type="entry name" value="Sigma2 domain of RNA polymerase sigma factors"/>
    <property type="match status" value="1"/>
</dbReference>
<evidence type="ECO:0008006" key="13">
    <source>
        <dbReference type="Google" id="ProtNLM"/>
    </source>
</evidence>
<evidence type="ECO:0000313" key="12">
    <source>
        <dbReference type="Proteomes" id="UP000245802"/>
    </source>
</evidence>
<organism evidence="11 12">
    <name type="scientific">Gemmata obscuriglobus</name>
    <dbReference type="NCBI Taxonomy" id="114"/>
    <lineage>
        <taxon>Bacteria</taxon>
        <taxon>Pseudomonadati</taxon>
        <taxon>Planctomycetota</taxon>
        <taxon>Planctomycetia</taxon>
        <taxon>Gemmatales</taxon>
        <taxon>Gemmataceae</taxon>
        <taxon>Gemmata</taxon>
    </lineage>
</organism>
<feature type="domain" description="RNA polymerase sigma-70 region 2" evidence="9">
    <location>
        <begin position="36"/>
        <end position="102"/>
    </location>
</feature>
<gene>
    <name evidence="11" type="ORF">C1280_06810</name>
</gene>
<evidence type="ECO:0000256" key="4">
    <source>
        <dbReference type="ARBA" id="ARBA00023125"/>
    </source>
</evidence>
<dbReference type="GO" id="GO:0003677">
    <property type="term" value="F:DNA binding"/>
    <property type="evidence" value="ECO:0007669"/>
    <property type="project" value="UniProtKB-KW"/>
</dbReference>
<comment type="similarity">
    <text evidence="1">Belongs to the sigma-70 factor family. ECF subfamily.</text>
</comment>
<dbReference type="InterPro" id="IPR014284">
    <property type="entry name" value="RNA_pol_sigma-70_dom"/>
</dbReference>
<dbReference type="InterPro" id="IPR013325">
    <property type="entry name" value="RNA_pol_sigma_r2"/>
</dbReference>
<keyword evidence="12" id="KW-1185">Reference proteome</keyword>
<feature type="domain" description="RNA polymerase sigma factor 70 region 4 type 2" evidence="10">
    <location>
        <begin position="130"/>
        <end position="179"/>
    </location>
</feature>
<name>A0A2Z3GZ53_9BACT</name>
<dbReference type="InterPro" id="IPR004846">
    <property type="entry name" value="T2SS/T3SS_dom"/>
</dbReference>
<evidence type="ECO:0000256" key="3">
    <source>
        <dbReference type="ARBA" id="ARBA00023082"/>
    </source>
</evidence>
<keyword evidence="2" id="KW-0805">Transcription regulation</keyword>
<evidence type="ECO:0000259" key="8">
    <source>
        <dbReference type="Pfam" id="PF00263"/>
    </source>
</evidence>
<dbReference type="InterPro" id="IPR013249">
    <property type="entry name" value="RNA_pol_sigma70_r4_t2"/>
</dbReference>
<dbReference type="InterPro" id="IPR039425">
    <property type="entry name" value="RNA_pol_sigma-70-like"/>
</dbReference>
<dbReference type="InterPro" id="IPR013324">
    <property type="entry name" value="RNA_pol_sigma_r3/r4-like"/>
</dbReference>
<evidence type="ECO:0000256" key="5">
    <source>
        <dbReference type="ARBA" id="ARBA00023163"/>
    </source>
</evidence>
<dbReference type="RefSeq" id="WP_010039092.1">
    <property type="nucleotide sequence ID" value="NZ_CP025958.1"/>
</dbReference>
<comment type="similarity">
    <text evidence="6">Belongs to the bacterial secretin family.</text>
</comment>
<evidence type="ECO:0000313" key="11">
    <source>
        <dbReference type="EMBL" id="AWM36757.1"/>
    </source>
</evidence>
<dbReference type="PANTHER" id="PTHR43133">
    <property type="entry name" value="RNA POLYMERASE ECF-TYPE SIGMA FACTO"/>
    <property type="match status" value="1"/>
</dbReference>
<dbReference type="Pfam" id="PF04542">
    <property type="entry name" value="Sigma70_r2"/>
    <property type="match status" value="1"/>
</dbReference>
<dbReference type="OrthoDB" id="9803203at2"/>
<dbReference type="KEGG" id="gog:C1280_06810"/>